<dbReference type="InterPro" id="IPR006932">
    <property type="entry name" value="HJ-resolvase_A22"/>
</dbReference>
<sequence>MIILSFDVGVKNLALCLLHINNVNEIDALEIKDWDVIDLSCDDNISKNTLKCNQFIKNKACPRPAKFTYKNDYFCGICCKKKDCFVQYGSYNIDKVHKMKKETLIELFTNHNLEYNKKMKKTDMMDIFVQFIENNCFQTILSKNVKDISLIDIGRNLQKKMDLSLEKWNISIDYVIIENQISPIANRMKTLQGMITQYFIMKTNAHIEYVSSENKLKNFNEIDTSSYKDRKKASIQIIENMLINDNYNIKNDWKLLFKESKKKDDLSDTFLQALWYIQNKL</sequence>
<reference evidence="2" key="1">
    <citation type="journal article" date="2020" name="Nature">
        <title>Giant virus diversity and host interactions through global metagenomics.</title>
        <authorList>
            <person name="Schulz F."/>
            <person name="Roux S."/>
            <person name="Paez-Espino D."/>
            <person name="Jungbluth S."/>
            <person name="Walsh D.A."/>
            <person name="Denef V.J."/>
            <person name="McMahon K.D."/>
            <person name="Konstantinidis K.T."/>
            <person name="Eloe-Fadrosh E.A."/>
            <person name="Kyrpides N.C."/>
            <person name="Woyke T."/>
        </authorList>
    </citation>
    <scope>NUCLEOTIDE SEQUENCE</scope>
    <source>
        <strain evidence="2">GVMAG-M-3300001348-25</strain>
    </source>
</reference>
<organism evidence="2">
    <name type="scientific">viral metagenome</name>
    <dbReference type="NCBI Taxonomy" id="1070528"/>
    <lineage>
        <taxon>unclassified sequences</taxon>
        <taxon>metagenomes</taxon>
        <taxon>organismal metagenomes</taxon>
    </lineage>
</organism>
<dbReference type="AlphaFoldDB" id="A0A6C0EJK9"/>
<dbReference type="GO" id="GO:0016788">
    <property type="term" value="F:hydrolase activity, acting on ester bonds"/>
    <property type="evidence" value="ECO:0007669"/>
    <property type="project" value="InterPro"/>
</dbReference>
<accession>A0A6C0EJK9</accession>
<dbReference type="InterPro" id="IPR012337">
    <property type="entry name" value="RNaseH-like_sf"/>
</dbReference>
<keyword evidence="1" id="KW-0378">Hydrolase</keyword>
<evidence type="ECO:0000313" key="2">
    <source>
        <dbReference type="EMBL" id="QHT28479.1"/>
    </source>
</evidence>
<dbReference type="Gene3D" id="3.30.420.10">
    <property type="entry name" value="Ribonuclease H-like superfamily/Ribonuclease H"/>
    <property type="match status" value="1"/>
</dbReference>
<dbReference type="SUPFAM" id="SSF53098">
    <property type="entry name" value="Ribonuclease H-like"/>
    <property type="match status" value="1"/>
</dbReference>
<name>A0A6C0EJK9_9ZZZZ</name>
<dbReference type="GO" id="GO:0006281">
    <property type="term" value="P:DNA repair"/>
    <property type="evidence" value="ECO:0007669"/>
    <property type="project" value="InterPro"/>
</dbReference>
<dbReference type="InterPro" id="IPR036397">
    <property type="entry name" value="RNaseH_sf"/>
</dbReference>
<proteinExistence type="predicted"/>
<evidence type="ECO:0000256" key="1">
    <source>
        <dbReference type="ARBA" id="ARBA00022801"/>
    </source>
</evidence>
<protein>
    <recommendedName>
        <fullName evidence="3">Mitochondrial resolvase Ydc2 catalytic domain-containing protein</fullName>
    </recommendedName>
</protein>
<dbReference type="GO" id="GO:0000400">
    <property type="term" value="F:four-way junction DNA binding"/>
    <property type="evidence" value="ECO:0007669"/>
    <property type="project" value="InterPro"/>
</dbReference>
<evidence type="ECO:0008006" key="3">
    <source>
        <dbReference type="Google" id="ProtNLM"/>
    </source>
</evidence>
<dbReference type="EMBL" id="MN738859">
    <property type="protein sequence ID" value="QHT28479.1"/>
    <property type="molecule type" value="Genomic_DNA"/>
</dbReference>
<dbReference type="Pfam" id="PF04848">
    <property type="entry name" value="Pox_A22"/>
    <property type="match status" value="1"/>
</dbReference>
<dbReference type="GO" id="GO:0006310">
    <property type="term" value="P:DNA recombination"/>
    <property type="evidence" value="ECO:0007669"/>
    <property type="project" value="InterPro"/>
</dbReference>
<dbReference type="GO" id="GO:0000287">
    <property type="term" value="F:magnesium ion binding"/>
    <property type="evidence" value="ECO:0007669"/>
    <property type="project" value="InterPro"/>
</dbReference>